<gene>
    <name evidence="4" type="ORF">SAMN05421879_101588</name>
</gene>
<dbReference type="InterPro" id="IPR059026">
    <property type="entry name" value="LpqB_N"/>
</dbReference>
<sequence>MTTHRHRTKRGLCALMATAVLAGCSGTLPTDPLPQAGLPVDVQPRQDVQRVLPRPEADASITEIVRGFLRSNVGFAEDDDVARDFLTAALASEWVPTSNVLVLDGNPEITTVEPGVVSVTARVSGRIDATGRLTELPAGSTTTETFRLSPIDGQWRISAFPEDFGLWLSRSDLDQAFRSSTVLYLNPTLGLFVPDVRWLAEGEGLPTSLARAQLAPVPSHLEGAVVTGGAGDGRLTVAAVPVDPETQVATVNLQGAGISEDAERVAALRAQLAHSLLALGGIRGVDLRLAGRSLDPGGTVTASTDLGYSDVRRSVDRALLRVQDRLVVIDPTQYDLRNASADLAADLPTVPISWTGLAASSSLDSLAAVSVDGTELWRWHDGEESVNPGVGDDLTHPTFDPHGLIWVAGEARGGEAARLWFVDSTDVDAVARPLDVPDLDPSERVRAFRVSPDGTRALLVVGPDGEEDRGRLLVAGIVRDAAGQPTALAPPVPAAPTLTSVTAAHWGSATEVVVTGRRAVDESPLGFRVPLGGWLRPLGERRGLVEVLAVPTGEGYSPVARTEDGRFHTTEGSSGWYDARNGDELVIPGS</sequence>
<dbReference type="Pfam" id="PF25976">
    <property type="entry name" value="LpqB_N"/>
    <property type="match status" value="1"/>
</dbReference>
<organism evidence="4 5">
    <name type="scientific">Ornithinimicrobium cerasi</name>
    <dbReference type="NCBI Taxonomy" id="2248773"/>
    <lineage>
        <taxon>Bacteria</taxon>
        <taxon>Bacillati</taxon>
        <taxon>Actinomycetota</taxon>
        <taxon>Actinomycetes</taxon>
        <taxon>Micrococcales</taxon>
        <taxon>Ornithinimicrobiaceae</taxon>
        <taxon>Ornithinimicrobium</taxon>
    </lineage>
</organism>
<feature type="domain" description="Lipoprotein LpqB N-terminal" evidence="3">
    <location>
        <begin position="55"/>
        <end position="173"/>
    </location>
</feature>
<evidence type="ECO:0000313" key="5">
    <source>
        <dbReference type="Proteomes" id="UP000219688"/>
    </source>
</evidence>
<evidence type="ECO:0000313" key="4">
    <source>
        <dbReference type="EMBL" id="SOC52472.1"/>
    </source>
</evidence>
<feature type="signal peptide" evidence="1">
    <location>
        <begin position="1"/>
        <end position="22"/>
    </location>
</feature>
<proteinExistence type="predicted"/>
<dbReference type="SUPFAM" id="SSF69322">
    <property type="entry name" value="Tricorn protease domain 2"/>
    <property type="match status" value="1"/>
</dbReference>
<dbReference type="Pfam" id="PF10647">
    <property type="entry name" value="Gmad1"/>
    <property type="match status" value="1"/>
</dbReference>
<dbReference type="PROSITE" id="PS51257">
    <property type="entry name" value="PROKAR_LIPOPROTEIN"/>
    <property type="match status" value="1"/>
</dbReference>
<dbReference type="Proteomes" id="UP000219688">
    <property type="component" value="Unassembled WGS sequence"/>
</dbReference>
<reference evidence="5" key="1">
    <citation type="submission" date="2017-08" db="EMBL/GenBank/DDBJ databases">
        <authorList>
            <person name="Varghese N."/>
            <person name="Submissions S."/>
        </authorList>
    </citation>
    <scope>NUCLEOTIDE SEQUENCE [LARGE SCALE GENOMIC DNA]</scope>
    <source>
        <strain evidence="5">USBA17B2</strain>
    </source>
</reference>
<dbReference type="RefSeq" id="WP_097186750.1">
    <property type="nucleotide sequence ID" value="NZ_OBQK01000001.1"/>
</dbReference>
<evidence type="ECO:0000259" key="2">
    <source>
        <dbReference type="Pfam" id="PF10647"/>
    </source>
</evidence>
<accession>A0A285VEE2</accession>
<feature type="chain" id="PRO_5012944929" evidence="1">
    <location>
        <begin position="23"/>
        <end position="590"/>
    </location>
</feature>
<protein>
    <submittedName>
        <fullName evidence="4">Lipoprotein LpqB beta-propeller domain-containing protein</fullName>
    </submittedName>
</protein>
<evidence type="ECO:0000259" key="3">
    <source>
        <dbReference type="Pfam" id="PF25976"/>
    </source>
</evidence>
<dbReference type="InterPro" id="IPR018910">
    <property type="entry name" value="LpqB_C"/>
</dbReference>
<dbReference type="EMBL" id="OBQK01000001">
    <property type="protein sequence ID" value="SOC52472.1"/>
    <property type="molecule type" value="Genomic_DNA"/>
</dbReference>
<dbReference type="AlphaFoldDB" id="A0A285VEE2"/>
<keyword evidence="5" id="KW-1185">Reference proteome</keyword>
<keyword evidence="1" id="KW-0732">Signal</keyword>
<evidence type="ECO:0000256" key="1">
    <source>
        <dbReference type="SAM" id="SignalP"/>
    </source>
</evidence>
<feature type="domain" description="Lipoprotein LpqB C-terminal" evidence="2">
    <location>
        <begin position="356"/>
        <end position="576"/>
    </location>
</feature>
<name>A0A285VEE2_9MICO</name>
<keyword evidence="4" id="KW-0449">Lipoprotein</keyword>